<organism evidence="6 7">
    <name type="scientific">Piscinibacter sakaiensis</name>
    <name type="common">Ideonella sakaiensis</name>
    <dbReference type="NCBI Taxonomy" id="1547922"/>
    <lineage>
        <taxon>Bacteria</taxon>
        <taxon>Pseudomonadati</taxon>
        <taxon>Pseudomonadota</taxon>
        <taxon>Betaproteobacteria</taxon>
        <taxon>Burkholderiales</taxon>
        <taxon>Sphaerotilaceae</taxon>
        <taxon>Piscinibacter</taxon>
    </lineage>
</organism>
<accession>A0A0K8P5R2</accession>
<dbReference type="InterPro" id="IPR020568">
    <property type="entry name" value="Ribosomal_Su5_D2-typ_SF"/>
</dbReference>
<dbReference type="EMBL" id="BBYR01000059">
    <property type="protein sequence ID" value="GAP37839.1"/>
    <property type="molecule type" value="Genomic_DNA"/>
</dbReference>
<comment type="caution">
    <text evidence="6">The sequence shown here is derived from an EMBL/GenBank/DDBJ whole genome shotgun (WGS) entry which is preliminary data.</text>
</comment>
<name>A0A0K8P5R2_PISS1</name>
<evidence type="ECO:0000313" key="6">
    <source>
        <dbReference type="EMBL" id="GAP37839.1"/>
    </source>
</evidence>
<dbReference type="Gene3D" id="3.30.230.10">
    <property type="match status" value="1"/>
</dbReference>
<keyword evidence="7" id="KW-1185">Reference proteome</keyword>
<dbReference type="EC" id="3.1.26.5" evidence="6"/>
<sequence length="97" mass="10738">MAAPPPTGGWLGMVVPKRHAKRSVTRNLVKRQIRAVFDDVGLAGERAAGLRPGLWVVRLRAPIDRSRFPSAASDALRRAMRDELAGMLRQAARRREA</sequence>
<evidence type="ECO:0000313" key="7">
    <source>
        <dbReference type="Proteomes" id="UP000037660"/>
    </source>
</evidence>
<dbReference type="InterPro" id="IPR000100">
    <property type="entry name" value="RNase_P"/>
</dbReference>
<dbReference type="STRING" id="1547922.ISF6_3784"/>
<keyword evidence="4 6" id="KW-0378">Hydrolase</keyword>
<evidence type="ECO:0000256" key="1">
    <source>
        <dbReference type="ARBA" id="ARBA00022694"/>
    </source>
</evidence>
<keyword evidence="2" id="KW-0540">Nuclease</keyword>
<keyword evidence="5" id="KW-0694">RNA-binding</keyword>
<reference evidence="7" key="1">
    <citation type="submission" date="2015-07" db="EMBL/GenBank/DDBJ databases">
        <title>Discovery of a poly(ethylene terephthalate assimilation.</title>
        <authorList>
            <person name="Yoshida S."/>
            <person name="Hiraga K."/>
            <person name="Takehana T."/>
            <person name="Taniguchi I."/>
            <person name="Yamaji H."/>
            <person name="Maeda Y."/>
            <person name="Toyohara K."/>
            <person name="Miyamoto K."/>
            <person name="Kimura Y."/>
            <person name="Oda K."/>
        </authorList>
    </citation>
    <scope>NUCLEOTIDE SEQUENCE [LARGE SCALE GENOMIC DNA]</scope>
    <source>
        <strain evidence="7">NBRC 110686 / TISTR 2288 / 201-F6</strain>
    </source>
</reference>
<dbReference type="GO" id="GO:0004526">
    <property type="term" value="F:ribonuclease P activity"/>
    <property type="evidence" value="ECO:0007669"/>
    <property type="project" value="UniProtKB-EC"/>
</dbReference>
<proteinExistence type="predicted"/>
<evidence type="ECO:0000256" key="4">
    <source>
        <dbReference type="ARBA" id="ARBA00022801"/>
    </source>
</evidence>
<evidence type="ECO:0000256" key="5">
    <source>
        <dbReference type="ARBA" id="ARBA00022884"/>
    </source>
</evidence>
<gene>
    <name evidence="6" type="ORF">ISF6_3784</name>
</gene>
<dbReference type="Proteomes" id="UP000037660">
    <property type="component" value="Unassembled WGS sequence"/>
</dbReference>
<dbReference type="RefSeq" id="WP_054021748.1">
    <property type="nucleotide sequence ID" value="NZ_BBYR01000059.1"/>
</dbReference>
<dbReference type="InterPro" id="IPR014721">
    <property type="entry name" value="Ribsml_uS5_D2-typ_fold_subgr"/>
</dbReference>
<dbReference type="GO" id="GO:0000049">
    <property type="term" value="F:tRNA binding"/>
    <property type="evidence" value="ECO:0007669"/>
    <property type="project" value="InterPro"/>
</dbReference>
<dbReference type="AlphaFoldDB" id="A0A0K8P5R2"/>
<keyword evidence="1" id="KW-0819">tRNA processing</keyword>
<evidence type="ECO:0000256" key="2">
    <source>
        <dbReference type="ARBA" id="ARBA00022722"/>
    </source>
</evidence>
<protein>
    <submittedName>
        <fullName evidence="6">Ribonuclease P protein component</fullName>
        <ecNumber evidence="6">3.1.26.5</ecNumber>
    </submittedName>
</protein>
<dbReference type="SUPFAM" id="SSF54211">
    <property type="entry name" value="Ribosomal protein S5 domain 2-like"/>
    <property type="match status" value="1"/>
</dbReference>
<dbReference type="GO" id="GO:0008033">
    <property type="term" value="P:tRNA processing"/>
    <property type="evidence" value="ECO:0007669"/>
    <property type="project" value="UniProtKB-KW"/>
</dbReference>
<keyword evidence="3" id="KW-0255">Endonuclease</keyword>
<dbReference type="Pfam" id="PF00825">
    <property type="entry name" value="Ribonuclease_P"/>
    <property type="match status" value="1"/>
</dbReference>
<evidence type="ECO:0000256" key="3">
    <source>
        <dbReference type="ARBA" id="ARBA00022759"/>
    </source>
</evidence>
<reference evidence="6 7" key="2">
    <citation type="journal article" date="2016" name="Science">
        <title>A bacterium that degrades and assimilates poly(ethylene terephthalate).</title>
        <authorList>
            <person name="Yoshida S."/>
            <person name="Hiraga K."/>
            <person name="Takehana T."/>
            <person name="Taniguchi I."/>
            <person name="Yamaji H."/>
            <person name="Maeda Y."/>
            <person name="Toyohara K."/>
            <person name="Miyamoto K."/>
            <person name="Kimura Y."/>
            <person name="Oda K."/>
        </authorList>
    </citation>
    <scope>NUCLEOTIDE SEQUENCE [LARGE SCALE GENOMIC DNA]</scope>
    <source>
        <strain evidence="7">NBRC 110686 / TISTR 2288 / 201-F6</strain>
    </source>
</reference>